<accession>A0ABR5SXW1</accession>
<evidence type="ECO:0000313" key="1">
    <source>
        <dbReference type="EMBL" id="KWX74516.1"/>
    </source>
</evidence>
<organism evidence="1 2">
    <name type="scientific">Paenibacillus jilunlii</name>
    <dbReference type="NCBI Taxonomy" id="682956"/>
    <lineage>
        <taxon>Bacteria</taxon>
        <taxon>Bacillati</taxon>
        <taxon>Bacillota</taxon>
        <taxon>Bacilli</taxon>
        <taxon>Bacillales</taxon>
        <taxon>Paenibacillaceae</taxon>
        <taxon>Paenibacillus</taxon>
    </lineage>
</organism>
<name>A0ABR5SXW1_9BACL</name>
<gene>
    <name evidence="1" type="ORF">AML91_15045</name>
</gene>
<sequence>MSGNNGRNTFVEAPSVGLPGNNGRNAFVEAPSVGLPGNNGRNAFVEAPSVGLPRNNGRNAFVETPRVGLPGNNGRNAVVEAPKAALFYWCMLAGQKSFDIPYIRFYGIENRLEYPIPLPVNALSSRLSFHPPSLKPDFVFCLSSLRYDSR</sequence>
<proteinExistence type="predicted"/>
<comment type="caution">
    <text evidence="1">The sequence shown here is derived from an EMBL/GenBank/DDBJ whole genome shotgun (WGS) entry which is preliminary data.</text>
</comment>
<dbReference type="EMBL" id="LIPY01000114">
    <property type="protein sequence ID" value="KWX74516.1"/>
    <property type="molecule type" value="Genomic_DNA"/>
</dbReference>
<evidence type="ECO:0000313" key="2">
    <source>
        <dbReference type="Proteomes" id="UP000070252"/>
    </source>
</evidence>
<dbReference type="Proteomes" id="UP000070252">
    <property type="component" value="Unassembled WGS sequence"/>
</dbReference>
<dbReference type="RefSeq" id="WP_062523740.1">
    <property type="nucleotide sequence ID" value="NZ_LIPY01000114.1"/>
</dbReference>
<protein>
    <submittedName>
        <fullName evidence="1">Uncharacterized protein</fullName>
    </submittedName>
</protein>
<reference evidence="1 2" key="1">
    <citation type="submission" date="2015-08" db="EMBL/GenBank/DDBJ databases">
        <title>Genome of Paenibacillus jilunlii.</title>
        <authorList>
            <person name="Sant'Anna F.H."/>
            <person name="Ambrosini A."/>
            <person name="Souza R."/>
            <person name="Bach E."/>
            <person name="Fernandes G."/>
            <person name="Balsanelli E."/>
            <person name="Baura V.A."/>
            <person name="Pedrosa F.O."/>
            <person name="Souza E.M."/>
            <person name="Passaglia L."/>
        </authorList>
    </citation>
    <scope>NUCLEOTIDE SEQUENCE [LARGE SCALE GENOMIC DNA]</scope>
    <source>
        <strain evidence="1 2">DSM 23019</strain>
    </source>
</reference>
<keyword evidence="2" id="KW-1185">Reference proteome</keyword>